<evidence type="ECO:0000313" key="1">
    <source>
        <dbReference type="EMBL" id="AEK23750.1"/>
    </source>
</evidence>
<proteinExistence type="predicted"/>
<gene>
    <name evidence="1" type="ordered locus">Ccan_16340</name>
</gene>
<protein>
    <submittedName>
        <fullName evidence="1">Uncharacterized protein</fullName>
    </submittedName>
</protein>
<keyword evidence="2" id="KW-1185">Reference proteome</keyword>
<evidence type="ECO:0000313" key="2">
    <source>
        <dbReference type="Proteomes" id="UP000008895"/>
    </source>
</evidence>
<dbReference type="Proteomes" id="UP000008895">
    <property type="component" value="Chromosome"/>
</dbReference>
<organism evidence="1 2">
    <name type="scientific">Capnocytophaga canimorsus (strain 5)</name>
    <dbReference type="NCBI Taxonomy" id="860228"/>
    <lineage>
        <taxon>Bacteria</taxon>
        <taxon>Pseudomonadati</taxon>
        <taxon>Bacteroidota</taxon>
        <taxon>Flavobacteriia</taxon>
        <taxon>Flavobacteriales</taxon>
        <taxon>Flavobacteriaceae</taxon>
        <taxon>Capnocytophaga</taxon>
    </lineage>
</organism>
<dbReference type="STRING" id="860228.Ccan_16340"/>
<dbReference type="AlphaFoldDB" id="F9YRU9"/>
<accession>F9YRU9</accession>
<dbReference type="EMBL" id="CP002113">
    <property type="protein sequence ID" value="AEK23750.1"/>
    <property type="molecule type" value="Genomic_DNA"/>
</dbReference>
<dbReference type="KEGG" id="ccm:Ccan_16340"/>
<reference evidence="1 2" key="1">
    <citation type="journal article" date="2011" name="J. Bacteriol.">
        <title>Complete genome sequence of the dog commensal and human pathogen Capnocytophaga canimorsus strain 5.</title>
        <authorList>
            <person name="Manfredi P."/>
            <person name="Pagni M."/>
            <person name="Cornelis G.R."/>
        </authorList>
    </citation>
    <scope>NUCLEOTIDE SEQUENCE [LARGE SCALE GENOMIC DNA]</scope>
    <source>
        <strain evidence="2">5</strain>
    </source>
</reference>
<dbReference type="HOGENOM" id="CLU_083023_1_0_10"/>
<sequence length="200" mass="23493">MKMKKIYKEKYTHLWENGTWVVCPNCQKNAIIHNTGETFPNHSVLKCNHCGLIKKSGDLSLFNLIVKLNCPFCGNNIELTYQDVKEKQSLINIKCRKCDNLLSVKPRYQPNYSTLYTDKVNGLMCDNTFGLPYFFQENVRGNLFWAKNDKHLLEMENYISSDLRPRKGMTMVAKLPTFIKIKKNKEIVLKILEKWKKSYR</sequence>
<dbReference type="eggNOG" id="ENOG50332TS">
    <property type="taxonomic scope" value="Bacteria"/>
</dbReference>
<name>F9YRU9_CAPCC</name>